<comment type="caution">
    <text evidence="7">The sequence shown here is derived from an EMBL/GenBank/DDBJ whole genome shotgun (WGS) entry which is preliminary data.</text>
</comment>
<evidence type="ECO:0000313" key="8">
    <source>
        <dbReference type="Proteomes" id="UP000194318"/>
    </source>
</evidence>
<evidence type="ECO:0000256" key="2">
    <source>
        <dbReference type="ARBA" id="ARBA00023015"/>
    </source>
</evidence>
<feature type="DNA-binding region" description="H-T-H motif" evidence="5">
    <location>
        <begin position="68"/>
        <end position="87"/>
    </location>
</feature>
<dbReference type="Proteomes" id="UP000194318">
    <property type="component" value="Unassembled WGS sequence"/>
</dbReference>
<evidence type="ECO:0000256" key="5">
    <source>
        <dbReference type="PROSITE-ProRule" id="PRU00335"/>
    </source>
</evidence>
<dbReference type="PANTHER" id="PTHR30055:SF234">
    <property type="entry name" value="HTH-TYPE TRANSCRIPTIONAL REGULATOR BETI"/>
    <property type="match status" value="1"/>
</dbReference>
<sequence>MPPLHPGAGAGGRHCRAGAGWTRGGAPGTLFRMAGVKGQVQRRGVERRRAMVDAAITLFARGGVRGTGVAAVAERAGVTPSALIHHFGSKEGLLRAVLEEADRRALERLSATPAARPTVREAFDWLVRDAEHTAAAERELAALHTTLTAENLEPGAGLHAWFRDRNRALRSRLAEVFRRAVAAGSAPADLPVETLAAEAAAFLEGVHLLWLLDPEQVDLAAVTRGYFDALAARVEPPAPPG</sequence>
<dbReference type="InterPro" id="IPR001647">
    <property type="entry name" value="HTH_TetR"/>
</dbReference>
<dbReference type="PRINTS" id="PR00455">
    <property type="entry name" value="HTHTETR"/>
</dbReference>
<dbReference type="InterPro" id="IPR050109">
    <property type="entry name" value="HTH-type_TetR-like_transc_reg"/>
</dbReference>
<evidence type="ECO:0000313" key="7">
    <source>
        <dbReference type="EMBL" id="OSY51090.1"/>
    </source>
</evidence>
<dbReference type="AlphaFoldDB" id="A0A1Y2NUS9"/>
<keyword evidence="4" id="KW-0804">Transcription</keyword>
<dbReference type="InterPro" id="IPR036271">
    <property type="entry name" value="Tet_transcr_reg_TetR-rel_C_sf"/>
</dbReference>
<gene>
    <name evidence="7" type="primary">acrR</name>
    <name evidence="7" type="ORF">BG846_03295</name>
</gene>
<dbReference type="Pfam" id="PF13977">
    <property type="entry name" value="TetR_C_6"/>
    <property type="match status" value="1"/>
</dbReference>
<dbReference type="GO" id="GO:0000976">
    <property type="term" value="F:transcription cis-regulatory region binding"/>
    <property type="evidence" value="ECO:0007669"/>
    <property type="project" value="TreeGrafter"/>
</dbReference>
<dbReference type="SUPFAM" id="SSF48498">
    <property type="entry name" value="Tetracyclin repressor-like, C-terminal domain"/>
    <property type="match status" value="1"/>
</dbReference>
<accession>A0A1Y2NUS9</accession>
<evidence type="ECO:0000256" key="1">
    <source>
        <dbReference type="ARBA" id="ARBA00022491"/>
    </source>
</evidence>
<keyword evidence="2" id="KW-0805">Transcription regulation</keyword>
<dbReference type="Gene3D" id="1.10.357.10">
    <property type="entry name" value="Tetracycline Repressor, domain 2"/>
    <property type="match status" value="1"/>
</dbReference>
<evidence type="ECO:0000256" key="3">
    <source>
        <dbReference type="ARBA" id="ARBA00023125"/>
    </source>
</evidence>
<dbReference type="GO" id="GO:0003700">
    <property type="term" value="F:DNA-binding transcription factor activity"/>
    <property type="evidence" value="ECO:0007669"/>
    <property type="project" value="TreeGrafter"/>
</dbReference>
<dbReference type="EMBL" id="MIFZ01000247">
    <property type="protein sequence ID" value="OSY51090.1"/>
    <property type="molecule type" value="Genomic_DNA"/>
</dbReference>
<name>A0A1Y2NUS9_STRFR</name>
<dbReference type="Pfam" id="PF00440">
    <property type="entry name" value="TetR_N"/>
    <property type="match status" value="1"/>
</dbReference>
<dbReference type="SUPFAM" id="SSF46689">
    <property type="entry name" value="Homeodomain-like"/>
    <property type="match status" value="1"/>
</dbReference>
<dbReference type="InterPro" id="IPR009057">
    <property type="entry name" value="Homeodomain-like_sf"/>
</dbReference>
<proteinExistence type="predicted"/>
<keyword evidence="3 5" id="KW-0238">DNA-binding</keyword>
<dbReference type="PANTHER" id="PTHR30055">
    <property type="entry name" value="HTH-TYPE TRANSCRIPTIONAL REGULATOR RUTR"/>
    <property type="match status" value="1"/>
</dbReference>
<organism evidence="7 8">
    <name type="scientific">Streptomyces fradiae ATCC 10745 = DSM 40063</name>
    <dbReference type="NCBI Taxonomy" id="1319510"/>
    <lineage>
        <taxon>Bacteria</taxon>
        <taxon>Bacillati</taxon>
        <taxon>Actinomycetota</taxon>
        <taxon>Actinomycetes</taxon>
        <taxon>Kitasatosporales</taxon>
        <taxon>Streptomycetaceae</taxon>
        <taxon>Streptomyces</taxon>
    </lineage>
</organism>
<dbReference type="InterPro" id="IPR039538">
    <property type="entry name" value="BetI_C"/>
</dbReference>
<evidence type="ECO:0000256" key="4">
    <source>
        <dbReference type="ARBA" id="ARBA00023163"/>
    </source>
</evidence>
<keyword evidence="1" id="KW-0678">Repressor</keyword>
<feature type="domain" description="HTH tetR-type" evidence="6">
    <location>
        <begin position="45"/>
        <end position="105"/>
    </location>
</feature>
<protein>
    <submittedName>
        <fullName evidence="7">HTH-type transcriptional regulator AcrR</fullName>
    </submittedName>
</protein>
<reference evidence="7 8" key="1">
    <citation type="submission" date="2016-09" db="EMBL/GenBank/DDBJ databases">
        <title>Streptomyces fradiae DSM40063, a candidate organism with high potential of specific P450 cytochromes.</title>
        <authorList>
            <person name="Grumaz C."/>
            <person name="Vainshtein Y."/>
            <person name="Kirstahler P."/>
            <person name="Sohn K."/>
        </authorList>
    </citation>
    <scope>NUCLEOTIDE SEQUENCE [LARGE SCALE GENOMIC DNA]</scope>
    <source>
        <strain evidence="7 8">DSM 40063</strain>
    </source>
</reference>
<evidence type="ECO:0000259" key="6">
    <source>
        <dbReference type="PROSITE" id="PS50977"/>
    </source>
</evidence>
<dbReference type="PROSITE" id="PS50977">
    <property type="entry name" value="HTH_TETR_2"/>
    <property type="match status" value="1"/>
</dbReference>